<accession>A0A8X6VRS0</accession>
<reference evidence="1" key="1">
    <citation type="submission" date="2020-08" db="EMBL/GenBank/DDBJ databases">
        <title>Multicomponent nature underlies the extraordinary mechanical properties of spider dragline silk.</title>
        <authorList>
            <person name="Kono N."/>
            <person name="Nakamura H."/>
            <person name="Mori M."/>
            <person name="Yoshida Y."/>
            <person name="Ohtoshi R."/>
            <person name="Malay A.D."/>
            <person name="Moran D.A.P."/>
            <person name="Tomita M."/>
            <person name="Numata K."/>
            <person name="Arakawa K."/>
        </authorList>
    </citation>
    <scope>NUCLEOTIDE SEQUENCE</scope>
</reference>
<evidence type="ECO:0000313" key="2">
    <source>
        <dbReference type="Proteomes" id="UP000887159"/>
    </source>
</evidence>
<gene>
    <name evidence="1" type="ORF">TNCV_2396831</name>
</gene>
<dbReference type="AlphaFoldDB" id="A0A8X6VRS0"/>
<proteinExistence type="predicted"/>
<protein>
    <submittedName>
        <fullName evidence="1">Uncharacterized protein</fullName>
    </submittedName>
</protein>
<comment type="caution">
    <text evidence="1">The sequence shown here is derived from an EMBL/GenBank/DDBJ whole genome shotgun (WGS) entry which is preliminary data.</text>
</comment>
<dbReference type="Proteomes" id="UP000887159">
    <property type="component" value="Unassembled WGS sequence"/>
</dbReference>
<dbReference type="EMBL" id="BMAU01021349">
    <property type="protein sequence ID" value="GFY18455.1"/>
    <property type="molecule type" value="Genomic_DNA"/>
</dbReference>
<organism evidence="1 2">
    <name type="scientific">Trichonephila clavipes</name>
    <name type="common">Golden silk orbweaver</name>
    <name type="synonym">Nephila clavipes</name>
    <dbReference type="NCBI Taxonomy" id="2585209"/>
    <lineage>
        <taxon>Eukaryota</taxon>
        <taxon>Metazoa</taxon>
        <taxon>Ecdysozoa</taxon>
        <taxon>Arthropoda</taxon>
        <taxon>Chelicerata</taxon>
        <taxon>Arachnida</taxon>
        <taxon>Araneae</taxon>
        <taxon>Araneomorphae</taxon>
        <taxon>Entelegynae</taxon>
        <taxon>Araneoidea</taxon>
        <taxon>Nephilidae</taxon>
        <taxon>Trichonephila</taxon>
    </lineage>
</organism>
<keyword evidence="2" id="KW-1185">Reference proteome</keyword>
<sequence>MSGRRMFWQTVYSRRSETGLYTRPSVRCVPLTASIRTGYGGVENISHRHHKVGGVLFSTIQNVPEKK</sequence>
<evidence type="ECO:0000313" key="1">
    <source>
        <dbReference type="EMBL" id="GFY18455.1"/>
    </source>
</evidence>
<name>A0A8X6VRS0_TRICX</name>